<name>A0A0F9PTB1_9ZZZZ</name>
<dbReference type="AlphaFoldDB" id="A0A0F9PTB1"/>
<dbReference type="EMBL" id="LAZR01005889">
    <property type="protein sequence ID" value="KKM96382.1"/>
    <property type="molecule type" value="Genomic_DNA"/>
</dbReference>
<proteinExistence type="predicted"/>
<organism evidence="1">
    <name type="scientific">marine sediment metagenome</name>
    <dbReference type="NCBI Taxonomy" id="412755"/>
    <lineage>
        <taxon>unclassified sequences</taxon>
        <taxon>metagenomes</taxon>
        <taxon>ecological metagenomes</taxon>
    </lineage>
</organism>
<evidence type="ECO:0008006" key="2">
    <source>
        <dbReference type="Google" id="ProtNLM"/>
    </source>
</evidence>
<protein>
    <recommendedName>
        <fullName evidence="2">Major capsid protein</fullName>
    </recommendedName>
</protein>
<gene>
    <name evidence="1" type="ORF">LCGC14_1178740</name>
</gene>
<accession>A0A0F9PTB1</accession>
<comment type="caution">
    <text evidence="1">The sequence shown here is derived from an EMBL/GenBank/DDBJ whole genome shotgun (WGS) entry which is preliminary data.</text>
</comment>
<evidence type="ECO:0000313" key="1">
    <source>
        <dbReference type="EMBL" id="KKM96382.1"/>
    </source>
</evidence>
<reference evidence="1" key="1">
    <citation type="journal article" date="2015" name="Nature">
        <title>Complex archaea that bridge the gap between prokaryotes and eukaryotes.</title>
        <authorList>
            <person name="Spang A."/>
            <person name="Saw J.H."/>
            <person name="Jorgensen S.L."/>
            <person name="Zaremba-Niedzwiedzka K."/>
            <person name="Martijn J."/>
            <person name="Lind A.E."/>
            <person name="van Eijk R."/>
            <person name="Schleper C."/>
            <person name="Guy L."/>
            <person name="Ettema T.J."/>
        </authorList>
    </citation>
    <scope>NUCLEOTIDE SEQUENCE</scope>
</reference>
<sequence length="304" mass="33220">MAIQKEIWIRDIEDVLFTNTNEFLRKSVSHDAFVDNLIVHVPQAGSLAGAVKNRSVFPAPITERTDTTLDYTLDSFSVDPVRIGRIDEVQVSYAKRQSVMKQHLNILMDIIAKEGIFNWASDTGVNQVRTSGSASAKNLPPSATGSRKKLTIADLAEVAQVMDDQNVPVSGRWLMLPAKMYYEVFTIQELIRDDIIESKSLPTAALKKVLNFNIINRASNTMVIYDNAGTPQRKAVGAAGAAADNFGAIAWQEDAVSTALGAIEIFENEKDAVMYGTVISADVLTKTSKLRTNEAGIVTLIQSA</sequence>